<keyword evidence="2" id="KW-1185">Reference proteome</keyword>
<reference evidence="1 2" key="1">
    <citation type="submission" date="2020-02" db="EMBL/GenBank/DDBJ databases">
        <title>Flavobacterium sp. genome.</title>
        <authorList>
            <person name="Jung H.S."/>
            <person name="Baek J.H."/>
            <person name="Jeon C.O."/>
        </authorList>
    </citation>
    <scope>NUCLEOTIDE SEQUENCE [LARGE SCALE GENOMIC DNA]</scope>
    <source>
        <strain evidence="1 2">SE-s27</strain>
    </source>
</reference>
<name>A0ABX1QU04_9FLAO</name>
<sequence>MNVTDYNYKIRYKLDDFGKRIVMLYQTPIPKGEEKFLEIPEDDLDIIVKKLSNIRSIVDEPIIPYEEQKPTNIELEANIVQTLVALFFSGVSIQDLATQYDYPEELIKNHLESKGIVIFDDFSF</sequence>
<proteinExistence type="predicted"/>
<organism evidence="1 2">
    <name type="scientific">Flavobacterium solisilvae</name>
    <dbReference type="NCBI Taxonomy" id="1852019"/>
    <lineage>
        <taxon>Bacteria</taxon>
        <taxon>Pseudomonadati</taxon>
        <taxon>Bacteroidota</taxon>
        <taxon>Flavobacteriia</taxon>
        <taxon>Flavobacteriales</taxon>
        <taxon>Flavobacteriaceae</taxon>
        <taxon>Flavobacterium</taxon>
    </lineage>
</organism>
<protein>
    <submittedName>
        <fullName evidence="1">Uncharacterized protein</fullName>
    </submittedName>
</protein>
<evidence type="ECO:0000313" key="1">
    <source>
        <dbReference type="EMBL" id="NMH24417.1"/>
    </source>
</evidence>
<evidence type="ECO:0000313" key="2">
    <source>
        <dbReference type="Proteomes" id="UP000767947"/>
    </source>
</evidence>
<dbReference type="Proteomes" id="UP000767947">
    <property type="component" value="Unassembled WGS sequence"/>
</dbReference>
<comment type="caution">
    <text evidence="1">The sequence shown here is derived from an EMBL/GenBank/DDBJ whole genome shotgun (WGS) entry which is preliminary data.</text>
</comment>
<dbReference type="EMBL" id="JAAMPT010000200">
    <property type="protein sequence ID" value="NMH24417.1"/>
    <property type="molecule type" value="Genomic_DNA"/>
</dbReference>
<dbReference type="RefSeq" id="WP_169523015.1">
    <property type="nucleotide sequence ID" value="NZ_JAAMPT010000200.1"/>
</dbReference>
<accession>A0ABX1QU04</accession>
<gene>
    <name evidence="1" type="ORF">G6042_03950</name>
</gene>